<keyword evidence="4" id="KW-1185">Reference proteome</keyword>
<feature type="region of interest" description="Disordered" evidence="1">
    <location>
        <begin position="99"/>
        <end position="128"/>
    </location>
</feature>
<organism evidence="2">
    <name type="scientific">Anopheles sinensis</name>
    <name type="common">Mosquito</name>
    <dbReference type="NCBI Taxonomy" id="74873"/>
    <lineage>
        <taxon>Eukaryota</taxon>
        <taxon>Metazoa</taxon>
        <taxon>Ecdysozoa</taxon>
        <taxon>Arthropoda</taxon>
        <taxon>Hexapoda</taxon>
        <taxon>Insecta</taxon>
        <taxon>Pterygota</taxon>
        <taxon>Neoptera</taxon>
        <taxon>Endopterygota</taxon>
        <taxon>Diptera</taxon>
        <taxon>Nematocera</taxon>
        <taxon>Culicoidea</taxon>
        <taxon>Culicidae</taxon>
        <taxon>Anophelinae</taxon>
        <taxon>Anopheles</taxon>
    </lineage>
</organism>
<reference evidence="2 4" key="1">
    <citation type="journal article" date="2014" name="BMC Genomics">
        <title>Genome sequence of Anopheles sinensis provides insight into genetics basis of mosquito competence for malaria parasites.</title>
        <authorList>
            <person name="Zhou D."/>
            <person name="Zhang D."/>
            <person name="Ding G."/>
            <person name="Shi L."/>
            <person name="Hou Q."/>
            <person name="Ye Y."/>
            <person name="Xu Y."/>
            <person name="Zhou H."/>
            <person name="Xiong C."/>
            <person name="Li S."/>
            <person name="Yu J."/>
            <person name="Hong S."/>
            <person name="Yu X."/>
            <person name="Zou P."/>
            <person name="Chen C."/>
            <person name="Chang X."/>
            <person name="Wang W."/>
            <person name="Lv Y."/>
            <person name="Sun Y."/>
            <person name="Ma L."/>
            <person name="Shen B."/>
            <person name="Zhu C."/>
        </authorList>
    </citation>
    <scope>NUCLEOTIDE SEQUENCE [LARGE SCALE GENOMIC DNA]</scope>
</reference>
<accession>A0A084VRK4</accession>
<dbReference type="EnsemblMetazoa" id="ASIC008135-RA">
    <property type="protein sequence ID" value="ASIC008135-PA"/>
    <property type="gene ID" value="ASIC008135"/>
</dbReference>
<dbReference type="Proteomes" id="UP000030765">
    <property type="component" value="Unassembled WGS sequence"/>
</dbReference>
<evidence type="ECO:0000256" key="1">
    <source>
        <dbReference type="SAM" id="MobiDB-lite"/>
    </source>
</evidence>
<dbReference type="EMBL" id="KE525033">
    <property type="protein sequence ID" value="KFB40598.1"/>
    <property type="molecule type" value="Genomic_DNA"/>
</dbReference>
<dbReference type="AlphaFoldDB" id="A0A084VRK4"/>
<evidence type="ECO:0000313" key="4">
    <source>
        <dbReference type="Proteomes" id="UP000030765"/>
    </source>
</evidence>
<name>A0A084VRK4_ANOSI</name>
<reference evidence="3" key="2">
    <citation type="submission" date="2020-05" db="UniProtKB">
        <authorList>
            <consortium name="EnsemblMetazoa"/>
        </authorList>
    </citation>
    <scope>IDENTIFICATION</scope>
</reference>
<protein>
    <submittedName>
        <fullName evidence="2 3">Uncharacterized protein</fullName>
    </submittedName>
</protein>
<dbReference type="VEuPathDB" id="VectorBase:ASIC008135"/>
<dbReference type="EMBL" id="ATLV01015744">
    <property type="status" value="NOT_ANNOTATED_CDS"/>
    <property type="molecule type" value="Genomic_DNA"/>
</dbReference>
<evidence type="ECO:0000313" key="3">
    <source>
        <dbReference type="EnsemblMetazoa" id="ASIC008135-PA"/>
    </source>
</evidence>
<evidence type="ECO:0000313" key="2">
    <source>
        <dbReference type="EMBL" id="KFB40598.1"/>
    </source>
</evidence>
<proteinExistence type="predicted"/>
<feature type="region of interest" description="Disordered" evidence="1">
    <location>
        <begin position="73"/>
        <end position="92"/>
    </location>
</feature>
<sequence>MLPIVKQATRKISASSGVGVQCNERAVKINLCKCEATTGMIVRRWRQQHANDEDGGHQLFRWRETFAAERRKSTWSGMGSFGRAETGEQKEQWEKISAAFPPPSTPEVPTHKTMLSRNLNRLGSRKRK</sequence>
<gene>
    <name evidence="2" type="ORF">ZHAS_00008135</name>
</gene>